<proteinExistence type="predicted"/>
<dbReference type="AlphaFoldDB" id="A0A194X620"/>
<dbReference type="Pfam" id="PF01485">
    <property type="entry name" value="IBR"/>
    <property type="match status" value="1"/>
</dbReference>
<keyword evidence="6" id="KW-0863">Zinc-finger</keyword>
<sequence length="569" mass="63794">MHRGGSQHPRPELPLRRPRRPSTSNDMLETGAASTPSQPPSFPLPHTFFSPQVQQDLPDHQSQPHPGPSRYHNPHPSPFTFSPRLPLPRHRAVIPAREQYTPSLRSTAHIRPPNVPSMESNHHSMTHQARGPAYFPTSPDPQTYNGPQMTGGRSTYELPPLNVQSSEPFSWQLPAELPAQLPARVPAHFPVRAPAQLPAAIIPPPPAPKVERTCTVCMEDFGEDMFPHKCTKCTSIYCKNCLRSWFLDACRNESKMPPKCCTVIPLSAVNFLTPAEIELFKLKFEEWSTPGRLYCPEKKCSAFISTRLYIKPTVTGKVTEKHVSCPECGVSVCTKCRALAHIDNCPESDLDPALEEQLKKWKIKRCPKCLNGVRRVFGCAHIECRCGAHFCWECLQPIGTCDGSCEDSERDESEPEEDDLDGRAGYYDGDDHDFGPEPYGTVVDAWSCQHVWVPTRSRPQGDQMMECHLCYRHIQPVTTDTVDKDEDSPMTGMTWQCAGAHMICSTCVRPPESLVDKSPTSFVCWCGTAYCHICDRNEKVKELETAYECTCGMMLCGACKNISDRQITE</sequence>
<evidence type="ECO:0000256" key="3">
    <source>
        <dbReference type="ARBA" id="ARBA00022679"/>
    </source>
</evidence>
<dbReference type="InterPro" id="IPR031127">
    <property type="entry name" value="E3_UB_ligase_RBR"/>
</dbReference>
<feature type="compositionally biased region" description="Polar residues" evidence="9">
    <location>
        <begin position="49"/>
        <end position="64"/>
    </location>
</feature>
<dbReference type="RefSeq" id="XP_018069986.1">
    <property type="nucleotide sequence ID" value="XM_018222626.1"/>
</dbReference>
<keyword evidence="4" id="KW-0479">Metal-binding</keyword>
<evidence type="ECO:0000259" key="10">
    <source>
        <dbReference type="PROSITE" id="PS51873"/>
    </source>
</evidence>
<feature type="compositionally biased region" description="Polar residues" evidence="9">
    <location>
        <begin position="22"/>
        <end position="36"/>
    </location>
</feature>
<feature type="region of interest" description="Disordered" evidence="9">
    <location>
        <begin position="406"/>
        <end position="427"/>
    </location>
</feature>
<evidence type="ECO:0000313" key="11">
    <source>
        <dbReference type="EMBL" id="KUJ15631.1"/>
    </source>
</evidence>
<dbReference type="OrthoDB" id="10009520at2759"/>
<organism evidence="11 12">
    <name type="scientific">Mollisia scopiformis</name>
    <name type="common">Conifer needle endophyte fungus</name>
    <name type="synonym">Phialocephala scopiformis</name>
    <dbReference type="NCBI Taxonomy" id="149040"/>
    <lineage>
        <taxon>Eukaryota</taxon>
        <taxon>Fungi</taxon>
        <taxon>Dikarya</taxon>
        <taxon>Ascomycota</taxon>
        <taxon>Pezizomycotina</taxon>
        <taxon>Leotiomycetes</taxon>
        <taxon>Helotiales</taxon>
        <taxon>Mollisiaceae</taxon>
        <taxon>Mollisia</taxon>
    </lineage>
</organism>
<dbReference type="PROSITE" id="PS51873">
    <property type="entry name" value="TRIAD"/>
    <property type="match status" value="1"/>
</dbReference>
<dbReference type="InterPro" id="IPR044066">
    <property type="entry name" value="TRIAD_supradom"/>
</dbReference>
<dbReference type="GO" id="GO:0008270">
    <property type="term" value="F:zinc ion binding"/>
    <property type="evidence" value="ECO:0007669"/>
    <property type="project" value="UniProtKB-KW"/>
</dbReference>
<keyword evidence="3" id="KW-0808">Transferase</keyword>
<evidence type="ECO:0000256" key="8">
    <source>
        <dbReference type="ARBA" id="ARBA00022833"/>
    </source>
</evidence>
<protein>
    <recommendedName>
        <fullName evidence="2">RBR-type E3 ubiquitin transferase</fullName>
        <ecNumber evidence="2">2.3.2.31</ecNumber>
    </recommendedName>
</protein>
<evidence type="ECO:0000256" key="9">
    <source>
        <dbReference type="SAM" id="MobiDB-lite"/>
    </source>
</evidence>
<gene>
    <name evidence="11" type="ORF">LY89DRAFT_782914</name>
</gene>
<name>A0A194X620_MOLSC</name>
<dbReference type="GO" id="GO:0016567">
    <property type="term" value="P:protein ubiquitination"/>
    <property type="evidence" value="ECO:0007669"/>
    <property type="project" value="InterPro"/>
</dbReference>
<evidence type="ECO:0000256" key="1">
    <source>
        <dbReference type="ARBA" id="ARBA00001798"/>
    </source>
</evidence>
<accession>A0A194X620</accession>
<dbReference type="CDD" id="cd20336">
    <property type="entry name" value="Rcat_RBR"/>
    <property type="match status" value="1"/>
</dbReference>
<dbReference type="EC" id="2.3.2.31" evidence="2"/>
<keyword evidence="7" id="KW-0833">Ubl conjugation pathway</keyword>
<keyword evidence="5" id="KW-0677">Repeat</keyword>
<evidence type="ECO:0000256" key="7">
    <source>
        <dbReference type="ARBA" id="ARBA00022786"/>
    </source>
</evidence>
<dbReference type="Proteomes" id="UP000070700">
    <property type="component" value="Unassembled WGS sequence"/>
</dbReference>
<dbReference type="STRING" id="149040.A0A194X620"/>
<evidence type="ECO:0000256" key="5">
    <source>
        <dbReference type="ARBA" id="ARBA00022737"/>
    </source>
</evidence>
<dbReference type="SUPFAM" id="SSF57850">
    <property type="entry name" value="RING/U-box"/>
    <property type="match status" value="2"/>
</dbReference>
<feature type="region of interest" description="Disordered" evidence="9">
    <location>
        <begin position="1"/>
        <end position="86"/>
    </location>
</feature>
<dbReference type="PANTHER" id="PTHR11685">
    <property type="entry name" value="RBR FAMILY RING FINGER AND IBR DOMAIN-CONTAINING"/>
    <property type="match status" value="1"/>
</dbReference>
<keyword evidence="8" id="KW-0862">Zinc</keyword>
<keyword evidence="12" id="KW-1185">Reference proteome</keyword>
<evidence type="ECO:0000256" key="2">
    <source>
        <dbReference type="ARBA" id="ARBA00012251"/>
    </source>
</evidence>
<dbReference type="KEGG" id="psco:LY89DRAFT_782914"/>
<dbReference type="GO" id="GO:0061630">
    <property type="term" value="F:ubiquitin protein ligase activity"/>
    <property type="evidence" value="ECO:0007669"/>
    <property type="project" value="UniProtKB-EC"/>
</dbReference>
<dbReference type="EMBL" id="KQ947417">
    <property type="protein sequence ID" value="KUJ15631.1"/>
    <property type="molecule type" value="Genomic_DNA"/>
</dbReference>
<evidence type="ECO:0000313" key="12">
    <source>
        <dbReference type="Proteomes" id="UP000070700"/>
    </source>
</evidence>
<feature type="domain" description="RING-type" evidence="10">
    <location>
        <begin position="210"/>
        <end position="411"/>
    </location>
</feature>
<evidence type="ECO:0000256" key="4">
    <source>
        <dbReference type="ARBA" id="ARBA00022723"/>
    </source>
</evidence>
<reference evidence="11 12" key="1">
    <citation type="submission" date="2015-10" db="EMBL/GenBank/DDBJ databases">
        <title>Full genome of DAOMC 229536 Phialocephala scopiformis, a fungal endophyte of spruce producing the potent anti-insectan compound rugulosin.</title>
        <authorList>
            <consortium name="DOE Joint Genome Institute"/>
            <person name="Walker A.K."/>
            <person name="Frasz S.L."/>
            <person name="Seifert K.A."/>
            <person name="Miller J.D."/>
            <person name="Mondo S.J."/>
            <person name="Labutti K."/>
            <person name="Lipzen A."/>
            <person name="Dockter R."/>
            <person name="Kennedy M."/>
            <person name="Grigoriev I.V."/>
            <person name="Spatafora J.W."/>
        </authorList>
    </citation>
    <scope>NUCLEOTIDE SEQUENCE [LARGE SCALE GENOMIC DNA]</scope>
    <source>
        <strain evidence="11 12">CBS 120377</strain>
    </source>
</reference>
<dbReference type="InParanoid" id="A0A194X620"/>
<evidence type="ECO:0000256" key="6">
    <source>
        <dbReference type="ARBA" id="ARBA00022771"/>
    </source>
</evidence>
<dbReference type="GeneID" id="28832352"/>
<comment type="catalytic activity">
    <reaction evidence="1">
        <text>[E2 ubiquitin-conjugating enzyme]-S-ubiquitinyl-L-cysteine + [acceptor protein]-L-lysine = [E2 ubiquitin-conjugating enzyme]-L-cysteine + [acceptor protein]-N(6)-ubiquitinyl-L-lysine.</text>
        <dbReference type="EC" id="2.3.2.31"/>
    </reaction>
</comment>
<dbReference type="InterPro" id="IPR002867">
    <property type="entry name" value="IBR_dom"/>
</dbReference>
<feature type="compositionally biased region" description="Acidic residues" evidence="9">
    <location>
        <begin position="406"/>
        <end position="420"/>
    </location>
</feature>
<dbReference type="Gene3D" id="1.20.120.1750">
    <property type="match status" value="1"/>
</dbReference>